<evidence type="ECO:0000313" key="3">
    <source>
        <dbReference type="Proteomes" id="UP001218071"/>
    </source>
</evidence>
<organism evidence="2 3">
    <name type="scientific">Corynebacterium jeddahense</name>
    <dbReference type="NCBI Taxonomy" id="1414719"/>
    <lineage>
        <taxon>Bacteria</taxon>
        <taxon>Bacillati</taxon>
        <taxon>Actinomycetota</taxon>
        <taxon>Actinomycetes</taxon>
        <taxon>Mycobacteriales</taxon>
        <taxon>Corynebacteriaceae</taxon>
        <taxon>Corynebacterium</taxon>
    </lineage>
</organism>
<dbReference type="InterPro" id="IPR011004">
    <property type="entry name" value="Trimer_LpxA-like_sf"/>
</dbReference>
<keyword evidence="3" id="KW-1185">Reference proteome</keyword>
<reference evidence="2 3" key="1">
    <citation type="submission" date="2020-10" db="EMBL/GenBank/DDBJ databases">
        <title>Complete genome sequence of Corynebacterium jeddahense DSM 45997, type strain of Corynebacterium jeddahense.</title>
        <authorList>
            <person name="Busche T."/>
            <person name="Kalinowski J."/>
            <person name="Ruckert C."/>
        </authorList>
    </citation>
    <scope>NUCLEOTIDE SEQUENCE [LARGE SCALE GENOMIC DNA]</scope>
    <source>
        <strain evidence="2 3">DSM 45997</strain>
    </source>
</reference>
<dbReference type="SUPFAM" id="SSF51161">
    <property type="entry name" value="Trimeric LpxA-like enzymes"/>
    <property type="match status" value="1"/>
</dbReference>
<sequence>MERIRSGEWYLPGGDEPNAASSSPSSAGAMVMPGVTVGDTLVAGVPATVKRSLLDAPPAPTD</sequence>
<evidence type="ECO:0000256" key="1">
    <source>
        <dbReference type="SAM" id="MobiDB-lite"/>
    </source>
</evidence>
<proteinExistence type="predicted"/>
<evidence type="ECO:0000313" key="2">
    <source>
        <dbReference type="EMBL" id="WCZ37972.1"/>
    </source>
</evidence>
<protein>
    <submittedName>
        <fullName evidence="2">Uncharacterized protein</fullName>
    </submittedName>
</protein>
<feature type="compositionally biased region" description="Low complexity" evidence="1">
    <location>
        <begin position="19"/>
        <end position="29"/>
    </location>
</feature>
<dbReference type="EMBL" id="CP063194">
    <property type="protein sequence ID" value="WCZ37972.1"/>
    <property type="molecule type" value="Genomic_DNA"/>
</dbReference>
<feature type="region of interest" description="Disordered" evidence="1">
    <location>
        <begin position="1"/>
        <end position="31"/>
    </location>
</feature>
<accession>A0ABY7UGX3</accession>
<gene>
    <name evidence="2" type="ORF">CJEDD_01725</name>
</gene>
<dbReference type="Proteomes" id="UP001218071">
    <property type="component" value="Chromosome"/>
</dbReference>
<name>A0ABY7UGX3_9CORY</name>